<feature type="compositionally biased region" description="Basic and acidic residues" evidence="3">
    <location>
        <begin position="609"/>
        <end position="621"/>
    </location>
</feature>
<feature type="compositionally biased region" description="Low complexity" evidence="3">
    <location>
        <begin position="1134"/>
        <end position="1144"/>
    </location>
</feature>
<feature type="compositionally biased region" description="Basic and acidic residues" evidence="3">
    <location>
        <begin position="1202"/>
        <end position="1217"/>
    </location>
</feature>
<dbReference type="SUPFAM" id="SSF52058">
    <property type="entry name" value="L domain-like"/>
    <property type="match status" value="1"/>
</dbReference>
<gene>
    <name evidence="8" type="primary">LOC114853506</name>
</gene>
<dbReference type="OrthoDB" id="660555at2759"/>
<feature type="compositionally biased region" description="Basic and acidic residues" evidence="3">
    <location>
        <begin position="932"/>
        <end position="945"/>
    </location>
</feature>
<dbReference type="Proteomes" id="UP000515150">
    <property type="component" value="Chromosome 4"/>
</dbReference>
<evidence type="ECO:0000256" key="4">
    <source>
        <dbReference type="SAM" id="Phobius"/>
    </source>
</evidence>
<dbReference type="PANTHER" id="PTHR23216:SF1">
    <property type="entry name" value="NUCLEOLAR AND COILED-BODY PHOSPHOPROTEIN 1"/>
    <property type="match status" value="1"/>
</dbReference>
<protein>
    <submittedName>
        <fullName evidence="8">Protein clarinet</fullName>
    </submittedName>
</protein>
<feature type="compositionally biased region" description="Low complexity" evidence="3">
    <location>
        <begin position="744"/>
        <end position="753"/>
    </location>
</feature>
<keyword evidence="1" id="KW-0433">Leucine-rich repeat</keyword>
<feature type="compositionally biased region" description="Basic and acidic residues" evidence="3">
    <location>
        <begin position="1041"/>
        <end position="1053"/>
    </location>
</feature>
<feature type="compositionally biased region" description="Basic and acidic residues" evidence="3">
    <location>
        <begin position="1301"/>
        <end position="1315"/>
    </location>
</feature>
<feature type="compositionally biased region" description="Basic and acidic residues" evidence="3">
    <location>
        <begin position="1382"/>
        <end position="1396"/>
    </location>
</feature>
<evidence type="ECO:0000256" key="2">
    <source>
        <dbReference type="ARBA" id="ARBA00022737"/>
    </source>
</evidence>
<evidence type="ECO:0000313" key="8">
    <source>
        <dbReference type="RefSeq" id="XP_029002775.1"/>
    </source>
</evidence>
<feature type="region of interest" description="Disordered" evidence="3">
    <location>
        <begin position="1473"/>
        <end position="1627"/>
    </location>
</feature>
<feature type="compositionally biased region" description="Basic and acidic residues" evidence="3">
    <location>
        <begin position="1270"/>
        <end position="1283"/>
    </location>
</feature>
<keyword evidence="7" id="KW-1185">Reference proteome</keyword>
<feature type="compositionally biased region" description="Basic and acidic residues" evidence="3">
    <location>
        <begin position="1443"/>
        <end position="1456"/>
    </location>
</feature>
<evidence type="ECO:0000256" key="1">
    <source>
        <dbReference type="ARBA" id="ARBA00022614"/>
    </source>
</evidence>
<feature type="compositionally biased region" description="Low complexity" evidence="3">
    <location>
        <begin position="1429"/>
        <end position="1439"/>
    </location>
</feature>
<feature type="compositionally biased region" description="Basic and acidic residues" evidence="3">
    <location>
        <begin position="787"/>
        <end position="800"/>
    </location>
</feature>
<feature type="region of interest" description="Disordered" evidence="3">
    <location>
        <begin position="1937"/>
        <end position="2006"/>
    </location>
</feature>
<dbReference type="InterPro" id="IPR013783">
    <property type="entry name" value="Ig-like_fold"/>
</dbReference>
<feature type="chain" id="PRO_5027931670" evidence="5">
    <location>
        <begin position="23"/>
        <end position="2006"/>
    </location>
</feature>
<name>A0A6P7M826_BETSP</name>
<accession>A0A6P7M826</accession>
<keyword evidence="4" id="KW-1133">Transmembrane helix</keyword>
<feature type="domain" description="Immunoglobulin" evidence="6">
    <location>
        <begin position="295"/>
        <end position="361"/>
    </location>
</feature>
<dbReference type="PROSITE" id="PS51450">
    <property type="entry name" value="LRR"/>
    <property type="match status" value="2"/>
</dbReference>
<feature type="compositionally biased region" description="Basic and acidic residues" evidence="3">
    <location>
        <begin position="811"/>
        <end position="827"/>
    </location>
</feature>
<feature type="compositionally biased region" description="Low complexity" evidence="3">
    <location>
        <begin position="1189"/>
        <end position="1200"/>
    </location>
</feature>
<feature type="transmembrane region" description="Helical" evidence="4">
    <location>
        <begin position="391"/>
        <end position="413"/>
    </location>
</feature>
<dbReference type="InParanoid" id="A0A6P7M826"/>
<dbReference type="GO" id="GO:0005730">
    <property type="term" value="C:nucleolus"/>
    <property type="evidence" value="ECO:0007669"/>
    <property type="project" value="InterPro"/>
</dbReference>
<dbReference type="SMART" id="SM00409">
    <property type="entry name" value="IG"/>
    <property type="match status" value="1"/>
</dbReference>
<dbReference type="KEGG" id="bspl:114853506"/>
<feature type="compositionally biased region" description="Basic and acidic residues" evidence="3">
    <location>
        <begin position="1010"/>
        <end position="1023"/>
    </location>
</feature>
<feature type="compositionally biased region" description="Polar residues" evidence="3">
    <location>
        <begin position="1602"/>
        <end position="1627"/>
    </location>
</feature>
<feature type="compositionally biased region" description="Low complexity" evidence="3">
    <location>
        <begin position="1695"/>
        <end position="1704"/>
    </location>
</feature>
<dbReference type="Pfam" id="PF13855">
    <property type="entry name" value="LRR_8"/>
    <property type="match status" value="1"/>
</dbReference>
<dbReference type="InterPro" id="IPR001611">
    <property type="entry name" value="Leu-rich_rpt"/>
</dbReference>
<feature type="signal peptide" evidence="5">
    <location>
        <begin position="1"/>
        <end position="22"/>
    </location>
</feature>
<dbReference type="Gene3D" id="2.60.40.10">
    <property type="entry name" value="Immunoglobulins"/>
    <property type="match status" value="1"/>
</dbReference>
<dbReference type="RefSeq" id="XP_029002775.1">
    <property type="nucleotide sequence ID" value="XM_029146942.3"/>
</dbReference>
<feature type="compositionally biased region" description="Basic and acidic residues" evidence="3">
    <location>
        <begin position="1657"/>
        <end position="1680"/>
    </location>
</feature>
<keyword evidence="2" id="KW-0677">Repeat</keyword>
<dbReference type="InterPro" id="IPR003591">
    <property type="entry name" value="Leu-rich_rpt_typical-subtyp"/>
</dbReference>
<dbReference type="InterPro" id="IPR039191">
    <property type="entry name" value="Nopp140-like"/>
</dbReference>
<evidence type="ECO:0000259" key="6">
    <source>
        <dbReference type="SMART" id="SM00409"/>
    </source>
</evidence>
<feature type="region of interest" description="Disordered" evidence="3">
    <location>
        <begin position="1835"/>
        <end position="1855"/>
    </location>
</feature>
<feature type="region of interest" description="Disordered" evidence="3">
    <location>
        <begin position="1639"/>
        <end position="1761"/>
    </location>
</feature>
<feature type="compositionally biased region" description="Pro residues" evidence="3">
    <location>
        <begin position="1949"/>
        <end position="1962"/>
    </location>
</feature>
<feature type="compositionally biased region" description="Polar residues" evidence="3">
    <location>
        <begin position="765"/>
        <end position="778"/>
    </location>
</feature>
<keyword evidence="4" id="KW-0472">Membrane</keyword>
<reference evidence="8" key="1">
    <citation type="submission" date="2025-08" db="UniProtKB">
        <authorList>
            <consortium name="RefSeq"/>
        </authorList>
    </citation>
    <scope>IDENTIFICATION</scope>
</reference>
<feature type="compositionally biased region" description="Basic and acidic residues" evidence="3">
    <location>
        <begin position="1174"/>
        <end position="1187"/>
    </location>
</feature>
<feature type="compositionally biased region" description="Basic and acidic residues" evidence="3">
    <location>
        <begin position="1358"/>
        <end position="1371"/>
    </location>
</feature>
<organism evidence="7 8">
    <name type="scientific">Betta splendens</name>
    <name type="common">Siamese fighting fish</name>
    <dbReference type="NCBI Taxonomy" id="158456"/>
    <lineage>
        <taxon>Eukaryota</taxon>
        <taxon>Metazoa</taxon>
        <taxon>Chordata</taxon>
        <taxon>Craniata</taxon>
        <taxon>Vertebrata</taxon>
        <taxon>Euteleostomi</taxon>
        <taxon>Actinopterygii</taxon>
        <taxon>Neopterygii</taxon>
        <taxon>Teleostei</taxon>
        <taxon>Neoteleostei</taxon>
        <taxon>Acanthomorphata</taxon>
        <taxon>Anabantaria</taxon>
        <taxon>Anabantiformes</taxon>
        <taxon>Anabantoidei</taxon>
        <taxon>Osphronemidae</taxon>
        <taxon>Betta</taxon>
    </lineage>
</organism>
<evidence type="ECO:0000256" key="3">
    <source>
        <dbReference type="SAM" id="MobiDB-lite"/>
    </source>
</evidence>
<evidence type="ECO:0000256" key="5">
    <source>
        <dbReference type="SAM" id="SignalP"/>
    </source>
</evidence>
<evidence type="ECO:0000313" key="7">
    <source>
        <dbReference type="Proteomes" id="UP000515150"/>
    </source>
</evidence>
<feature type="compositionally biased region" description="Basic and acidic residues" evidence="3">
    <location>
        <begin position="858"/>
        <end position="868"/>
    </location>
</feature>
<feature type="region of interest" description="Disordered" evidence="3">
    <location>
        <begin position="502"/>
        <end position="1461"/>
    </location>
</feature>
<feature type="compositionally biased region" description="Low complexity" evidence="3">
    <location>
        <begin position="946"/>
        <end position="979"/>
    </location>
</feature>
<dbReference type="PANTHER" id="PTHR23216">
    <property type="entry name" value="NUCLEOLAR AND COILED-BODY PHOSPHOPROTEIN 1"/>
    <property type="match status" value="1"/>
</dbReference>
<feature type="region of interest" description="Disordered" evidence="3">
    <location>
        <begin position="428"/>
        <end position="461"/>
    </location>
</feature>
<feature type="compositionally biased region" description="Basic and acidic residues" evidence="3">
    <location>
        <begin position="1938"/>
        <end position="1947"/>
    </location>
</feature>
<dbReference type="GO" id="GO:0005654">
    <property type="term" value="C:nucleoplasm"/>
    <property type="evidence" value="ECO:0007669"/>
    <property type="project" value="TreeGrafter"/>
</dbReference>
<feature type="compositionally biased region" description="Basic and acidic residues" evidence="3">
    <location>
        <begin position="544"/>
        <end position="558"/>
    </location>
</feature>
<feature type="compositionally biased region" description="Low complexity" evidence="3">
    <location>
        <begin position="1733"/>
        <end position="1743"/>
    </location>
</feature>
<dbReference type="SMART" id="SM00369">
    <property type="entry name" value="LRR_TYP"/>
    <property type="match status" value="5"/>
</dbReference>
<keyword evidence="5" id="KW-0732">Signal</keyword>
<keyword evidence="4" id="KW-0812">Transmembrane</keyword>
<proteinExistence type="predicted"/>
<dbReference type="GeneID" id="114853506"/>
<dbReference type="InterPro" id="IPR003599">
    <property type="entry name" value="Ig_sub"/>
</dbReference>
<dbReference type="Gene3D" id="3.80.10.10">
    <property type="entry name" value="Ribonuclease Inhibitor"/>
    <property type="match status" value="2"/>
</dbReference>
<sequence>MAVARRLLLAAGLLLFSSGLHCSSPPPGCSESCTCQGAPLLNCSSSGLSSAPQHIQDSVTALDLSHNLLSSVTLLRAHRSLRNVWLGNNSITRLSLCVERNVGSRDVTNRRGRRLGPWRRRGCVSWAPSLQLLSVEKNQLEQLPEGLEGSKSLQVLQLSFNRISTLRPGDVRKLPQLKELHLRHNLITSVDPLMFQDLAQLRVLDLSFNMLTSLHPLTYPSLRSIGADVRLDGNRWHCDCSLRGLRRRMVYDDSRGLQTWRVLCDSPAVLSGRDLLQLEEDDLNCLGTENMSGLHRDVSVYSGSEVLLTCSTQDPVWWTPSVQSSRGQPQVISDITDRDAGLYVCVSEDHRVVSVFNLQISKVQGSRRHTRSLHTRNQQVTPRTSHSQSEFNLAVCLSVFITFFVAFILGVFLRPYIDVLWKRVTTKKRSTPADSEAPVEQGQYDNEAFSSGEEPGQVPAHRERRVTFNTEHVDIRDENNVHYYDTVVGGEQEVSNKAAVVEREARQTGSKVVTSGGRAHVELEPIPDPDELEERSLSSCSDSSHSDKVLREKPRLQRDTTLTKGPQLEKESVQQRPEVAVSTESTGGIPEFASEPFSDWSPHTRNHKSKDFDLWQEKEEQFEFSDSVRSASERSSIDEAPASHKHKRHDASSSSSYFSDDGPTQYTVNSDHEEDGNKETTRKKRDIQRPAARPERSSSSESSDGDLEPVKSTSVTKRQEERKDTSTSGGSRTDRAQRRTRAPSLSSSSSSSSDSEDETHRITPGTMNPTGLPLQSPTLPARFPTVDLEHIPRVKRRLDIKAPSLGSEASHSSDSENETHRPRKVETAKPSQTKEPASSSSSDSEDEALGHTGKLRPAKVDVTYKESETQSDPVEVWPVIDLQRIPHIKRRLDIRAPSPDSSDSEEEISGHTGRRSATELEPPAHARWPVLDFDRLPRINRRLDIKAPSPASESSSSSLNKSPLNNKAPSTDSDSSSSSDSEDEITNRTVKQETAELPLNDPDAKWPVLDFEHPPHIRRRLDIKAPPPASDSSSSSDSEDEATKYIKKEERDQILVTRPAPHVRHKSDSDSSSSSDSEDELTTQTKKLEQGEIHLTTLPGEISQTAKPEPETRWPIIDLELTTHIKRRLDIKAPSPDSDPSSSSDSEKEISSHTGRRTPTQLEPPAHARWPVLDFDRLPRIKRRLDIKAPSPASGSSLPSDTEDKAIKYIKKEERDQILVTRPAPPVRHESDSDSSSSSDSEDEITNRTVKQETAELPLNDPDAKWPVLDFEHPPHIRRRLDIKAPPPASDSSSSSDSEDEAKKYIKKEERDQIHVARPAPNRRHESDSSSSSSESEEEPADQNLMQRPLDAKWPTLDLERVPHLKRRLDIKTPPPPPHSPSKSEVDKYKKKEVHVSKLPVTNSETAKWPVLDLENMSLKRRLDIKAPSQDSESSSSSNSEDEAAHGHMERSEALIDLKTQWPTVDLGTMTGIKRRLDIKSLTPPHELLLGGESKSHAEADEFRPFFTSSSSDEAETLRNPPMKGMSDAKWPELDLSRATHVKRRLDIKARTPSHGSCSSSDSEDEDAKKDEVVRRPKSPLTNVFQHPKEKPSITLEKYTVITDSSSTATQDKSSTAAEINPELQSRWATMNLGISRFKKRLDITSRSPPSSPSARNDGKSPKARNEETRDQLVESDSVRPKRSPSKASDVSAPSQTESSSSSTSEDERTRHSAGVPRIKRYLNVKAPSPDQSECSSSCSEGEGQLKRLPPGESRHEWTDSESVITYKRSIMKAPSLPSESHAATHQHDMGFPSFNFDDVVRKRINHHRSVSDLDLPPQIRWTGHLSDLSVHSAGRNLDMSPQTPEPDKSTGRTNEILKTLSEEKREKRGLNALKVMSSERRTWETEEPLDLGPRHDTSFNHRWSEDVKQPLKQFHVSSTSTDERRAADLLYGVRSYRSRDRGHIEPPQEAPPPVPETPPPDEAAEPTPRSPWGSGAAGRKEEGSSALTPQSLVRYLDSSMNASDV</sequence>
<dbReference type="InterPro" id="IPR032675">
    <property type="entry name" value="LRR_dom_sf"/>
</dbReference>
<feature type="compositionally biased region" description="Basic and acidic residues" evidence="3">
    <location>
        <begin position="1494"/>
        <end position="1504"/>
    </location>
</feature>